<dbReference type="GO" id="GO:0008780">
    <property type="term" value="F:acyl-[acyl-carrier-protein]-UDP-N-acetylglucosamine O-acyltransferase activity"/>
    <property type="evidence" value="ECO:0007669"/>
    <property type="project" value="UniProtKB-EC"/>
</dbReference>
<dbReference type="InterPro" id="IPR001451">
    <property type="entry name" value="Hexapep"/>
</dbReference>
<dbReference type="InterPro" id="IPR037157">
    <property type="entry name" value="Acetyltransf_C_sf"/>
</dbReference>
<keyword evidence="2" id="KW-0441">Lipid A biosynthesis</keyword>
<evidence type="ECO:0000256" key="1">
    <source>
        <dbReference type="ARBA" id="ARBA00022516"/>
    </source>
</evidence>
<dbReference type="Pfam" id="PF13720">
    <property type="entry name" value="Acetyltransf_11"/>
    <property type="match status" value="1"/>
</dbReference>
<accession>A0A9D1NLV0</accession>
<keyword evidence="4" id="KW-0443">Lipid metabolism</keyword>
<keyword evidence="5 7" id="KW-0012">Acyltransferase</keyword>
<gene>
    <name evidence="7" type="primary">lpxA</name>
    <name evidence="7" type="ORF">IAC79_02590</name>
</gene>
<evidence type="ECO:0000256" key="3">
    <source>
        <dbReference type="ARBA" id="ARBA00022679"/>
    </source>
</evidence>
<dbReference type="PANTHER" id="PTHR43480">
    <property type="entry name" value="ACYL-[ACYL-CARRIER-PROTEIN]--UDP-N-ACETYLGLUCOSAMINE O-ACYLTRANSFERASE"/>
    <property type="match status" value="1"/>
</dbReference>
<dbReference type="NCBIfam" id="NF003657">
    <property type="entry name" value="PRK05289.1"/>
    <property type="match status" value="1"/>
</dbReference>
<evidence type="ECO:0000256" key="4">
    <source>
        <dbReference type="ARBA" id="ARBA00023098"/>
    </source>
</evidence>
<keyword evidence="1" id="KW-0444">Lipid biosynthesis</keyword>
<name>A0A9D1NLV0_9BACT</name>
<sequence length="260" mass="27529">MSISPLAFVCEGAKIDPTAEVGPFAYVGPDVTLGPGVTLHHHAIVEGHTTLGEGCEVFPGACVGTKTQDLKWQPGNVTYVEIGPRTVIRECATIHSGTFDGTKTVIGADCLIMAYCHIAHGCVLGDHVIMSNGVQIAGECVIEHHAVIGGTTAILQFTHIGAYAMIGGGTHLRKDAPPYMVTMGTENLVVRGLNSVGIRRHADDFSPEAYAALKDAYQILYSEGSTRAAALERIAAELPQCPEIRHLLDFYANASKHGVA</sequence>
<protein>
    <submittedName>
        <fullName evidence="7">Acyl-ACP--UDP-N-acetylglucosamine O-acyltransferase</fullName>
        <ecNumber evidence="7">2.3.1.129</ecNumber>
    </submittedName>
</protein>
<dbReference type="PIRSF" id="PIRSF000456">
    <property type="entry name" value="UDP-GlcNAc_acltr"/>
    <property type="match status" value="1"/>
</dbReference>
<dbReference type="Pfam" id="PF00132">
    <property type="entry name" value="Hexapep"/>
    <property type="match status" value="1"/>
</dbReference>
<dbReference type="AlphaFoldDB" id="A0A9D1NLV0"/>
<dbReference type="Gene3D" id="2.160.10.10">
    <property type="entry name" value="Hexapeptide repeat proteins"/>
    <property type="match status" value="1"/>
</dbReference>
<dbReference type="SUPFAM" id="SSF51161">
    <property type="entry name" value="Trimeric LpxA-like enzymes"/>
    <property type="match status" value="1"/>
</dbReference>
<evidence type="ECO:0000256" key="2">
    <source>
        <dbReference type="ARBA" id="ARBA00022556"/>
    </source>
</evidence>
<evidence type="ECO:0000313" key="7">
    <source>
        <dbReference type="EMBL" id="HIV08987.1"/>
    </source>
</evidence>
<dbReference type="CDD" id="cd03351">
    <property type="entry name" value="LbH_UDP-GlcNAc_AT"/>
    <property type="match status" value="1"/>
</dbReference>
<dbReference type="EC" id="2.3.1.129" evidence="7"/>
<dbReference type="InterPro" id="IPR011004">
    <property type="entry name" value="Trimer_LpxA-like_sf"/>
</dbReference>
<dbReference type="GO" id="GO:0009245">
    <property type="term" value="P:lipid A biosynthetic process"/>
    <property type="evidence" value="ECO:0007669"/>
    <property type="project" value="UniProtKB-KW"/>
</dbReference>
<dbReference type="Gene3D" id="1.20.1180.10">
    <property type="entry name" value="Udp N-acetylglucosamine O-acyltransferase, C-terminal domain"/>
    <property type="match status" value="1"/>
</dbReference>
<dbReference type="PANTHER" id="PTHR43480:SF1">
    <property type="entry name" value="ACYL-[ACYL-CARRIER-PROTEIN]--UDP-N-ACETYLGLUCOSAMINE O-ACYLTRANSFERASE, MITOCHONDRIAL-RELATED"/>
    <property type="match status" value="1"/>
</dbReference>
<reference evidence="7" key="2">
    <citation type="journal article" date="2021" name="PeerJ">
        <title>Extensive microbial diversity within the chicken gut microbiome revealed by metagenomics and culture.</title>
        <authorList>
            <person name="Gilroy R."/>
            <person name="Ravi A."/>
            <person name="Getino M."/>
            <person name="Pursley I."/>
            <person name="Horton D.L."/>
            <person name="Alikhan N.F."/>
            <person name="Baker D."/>
            <person name="Gharbi K."/>
            <person name="Hall N."/>
            <person name="Watson M."/>
            <person name="Adriaenssens E.M."/>
            <person name="Foster-Nyarko E."/>
            <person name="Jarju S."/>
            <person name="Secka A."/>
            <person name="Antonio M."/>
            <person name="Oren A."/>
            <person name="Chaudhuri R.R."/>
            <person name="La Ragione R."/>
            <person name="Hildebrand F."/>
            <person name="Pallen M.J."/>
        </authorList>
    </citation>
    <scope>NUCLEOTIDE SEQUENCE</scope>
    <source>
        <strain evidence="7">35461</strain>
    </source>
</reference>
<reference evidence="7" key="1">
    <citation type="submission" date="2020-10" db="EMBL/GenBank/DDBJ databases">
        <authorList>
            <person name="Gilroy R."/>
        </authorList>
    </citation>
    <scope>NUCLEOTIDE SEQUENCE</scope>
    <source>
        <strain evidence="7">35461</strain>
    </source>
</reference>
<organism evidence="7 8">
    <name type="scientific">Candidatus Spyradenecus faecavium</name>
    <dbReference type="NCBI Taxonomy" id="2840947"/>
    <lineage>
        <taxon>Bacteria</taxon>
        <taxon>Pseudomonadati</taxon>
        <taxon>Lentisphaerota</taxon>
        <taxon>Lentisphaeria</taxon>
        <taxon>Lentisphaerales</taxon>
        <taxon>Lentisphaeraceae</taxon>
        <taxon>Lentisphaeraceae incertae sedis</taxon>
        <taxon>Candidatus Spyradenecus</taxon>
    </lineage>
</organism>
<dbReference type="Proteomes" id="UP000886845">
    <property type="component" value="Unassembled WGS sequence"/>
</dbReference>
<evidence type="ECO:0000259" key="6">
    <source>
        <dbReference type="Pfam" id="PF13720"/>
    </source>
</evidence>
<feature type="domain" description="UDP N-acetylglucosamine O-acyltransferase C-terminal" evidence="6">
    <location>
        <begin position="175"/>
        <end position="259"/>
    </location>
</feature>
<evidence type="ECO:0000256" key="5">
    <source>
        <dbReference type="ARBA" id="ARBA00023315"/>
    </source>
</evidence>
<dbReference type="InterPro" id="IPR029098">
    <property type="entry name" value="Acetyltransf_C"/>
</dbReference>
<dbReference type="NCBIfam" id="TIGR01852">
    <property type="entry name" value="lipid_A_lpxA"/>
    <property type="match status" value="1"/>
</dbReference>
<proteinExistence type="predicted"/>
<dbReference type="InterPro" id="IPR010137">
    <property type="entry name" value="Lipid_A_LpxA"/>
</dbReference>
<dbReference type="EMBL" id="DVOR01000082">
    <property type="protein sequence ID" value="HIV08987.1"/>
    <property type="molecule type" value="Genomic_DNA"/>
</dbReference>
<keyword evidence="3 7" id="KW-0808">Transferase</keyword>
<evidence type="ECO:0000313" key="8">
    <source>
        <dbReference type="Proteomes" id="UP000886845"/>
    </source>
</evidence>
<comment type="caution">
    <text evidence="7">The sequence shown here is derived from an EMBL/GenBank/DDBJ whole genome shotgun (WGS) entry which is preliminary data.</text>
</comment>
<dbReference type="GO" id="GO:0016020">
    <property type="term" value="C:membrane"/>
    <property type="evidence" value="ECO:0007669"/>
    <property type="project" value="GOC"/>
</dbReference>